<evidence type="ECO:0000313" key="3">
    <source>
        <dbReference type="Proteomes" id="UP001381693"/>
    </source>
</evidence>
<proteinExistence type="predicted"/>
<dbReference type="EMBL" id="JAXCGZ010022656">
    <property type="protein sequence ID" value="KAK7028179.1"/>
    <property type="molecule type" value="Genomic_DNA"/>
</dbReference>
<reference evidence="2 3" key="1">
    <citation type="submission" date="2023-11" db="EMBL/GenBank/DDBJ databases">
        <title>Halocaridina rubra genome assembly.</title>
        <authorList>
            <person name="Smith C."/>
        </authorList>
    </citation>
    <scope>NUCLEOTIDE SEQUENCE [LARGE SCALE GENOMIC DNA]</scope>
    <source>
        <strain evidence="2">EP-1</strain>
        <tissue evidence="2">Whole</tissue>
    </source>
</reference>
<feature type="chain" id="PRO_5042827780" evidence="1">
    <location>
        <begin position="16"/>
        <end position="335"/>
    </location>
</feature>
<evidence type="ECO:0000256" key="1">
    <source>
        <dbReference type="SAM" id="SignalP"/>
    </source>
</evidence>
<keyword evidence="3" id="KW-1185">Reference proteome</keyword>
<dbReference type="Proteomes" id="UP001381693">
    <property type="component" value="Unassembled WGS sequence"/>
</dbReference>
<evidence type="ECO:0000313" key="2">
    <source>
        <dbReference type="EMBL" id="KAK7028179.1"/>
    </source>
</evidence>
<comment type="caution">
    <text evidence="2">The sequence shown here is derived from an EMBL/GenBank/DDBJ whole genome shotgun (WGS) entry which is preliminary data.</text>
</comment>
<protein>
    <submittedName>
        <fullName evidence="2">Uncharacterized protein</fullName>
    </submittedName>
</protein>
<gene>
    <name evidence="2" type="ORF">SK128_007351</name>
</gene>
<dbReference type="AlphaFoldDB" id="A0AAN8WE83"/>
<sequence>MKCLIILVAGTCCSAALLSTTLQPPVKSGNTKNDTSVVSEVTTTVPTPAEVDSITDSHVAESHFNPAVYLTSQPARFPYTNPSPFRAYSPYPLQSSPYTPNPYYPPTNYQLGSPFQPTAGYFGSPYGYQSSQFSRPQFNFPYDYLLNNSLSSPYGSSLYSPNNPFGYPGSSYQLNPYNSFSNNHFNSLYNPHDITSAYNYLNNPYLSPEYSYHPYNQLYNPYETSENDENSNTVDEDGNSPLLANLYGSPFNKQYIANSYDLYSNPYLTSPYNSHLPSSTPNSYLNAFLPSSYNQQSIGLDLYSTTGLTEQHINTPYQTPIYYPSASGDPQVFGK</sequence>
<name>A0AAN8WE83_HALRR</name>
<feature type="signal peptide" evidence="1">
    <location>
        <begin position="1"/>
        <end position="15"/>
    </location>
</feature>
<organism evidence="2 3">
    <name type="scientific">Halocaridina rubra</name>
    <name type="common">Hawaiian red shrimp</name>
    <dbReference type="NCBI Taxonomy" id="373956"/>
    <lineage>
        <taxon>Eukaryota</taxon>
        <taxon>Metazoa</taxon>
        <taxon>Ecdysozoa</taxon>
        <taxon>Arthropoda</taxon>
        <taxon>Crustacea</taxon>
        <taxon>Multicrustacea</taxon>
        <taxon>Malacostraca</taxon>
        <taxon>Eumalacostraca</taxon>
        <taxon>Eucarida</taxon>
        <taxon>Decapoda</taxon>
        <taxon>Pleocyemata</taxon>
        <taxon>Caridea</taxon>
        <taxon>Atyoidea</taxon>
        <taxon>Atyidae</taxon>
        <taxon>Halocaridina</taxon>
    </lineage>
</organism>
<keyword evidence="1" id="KW-0732">Signal</keyword>
<accession>A0AAN8WE83</accession>